<organism evidence="1 2">
    <name type="scientific">Rhodocollybia butyracea</name>
    <dbReference type="NCBI Taxonomy" id="206335"/>
    <lineage>
        <taxon>Eukaryota</taxon>
        <taxon>Fungi</taxon>
        <taxon>Dikarya</taxon>
        <taxon>Basidiomycota</taxon>
        <taxon>Agaricomycotina</taxon>
        <taxon>Agaricomycetes</taxon>
        <taxon>Agaricomycetidae</taxon>
        <taxon>Agaricales</taxon>
        <taxon>Marasmiineae</taxon>
        <taxon>Omphalotaceae</taxon>
        <taxon>Rhodocollybia</taxon>
    </lineage>
</organism>
<dbReference type="Proteomes" id="UP000772434">
    <property type="component" value="Unassembled WGS sequence"/>
</dbReference>
<reference evidence="1" key="1">
    <citation type="submission" date="2020-11" db="EMBL/GenBank/DDBJ databases">
        <authorList>
            <consortium name="DOE Joint Genome Institute"/>
            <person name="Ahrendt S."/>
            <person name="Riley R."/>
            <person name="Andreopoulos W."/>
            <person name="Labutti K."/>
            <person name="Pangilinan J."/>
            <person name="Ruiz-Duenas F.J."/>
            <person name="Barrasa J.M."/>
            <person name="Sanchez-Garcia M."/>
            <person name="Camarero S."/>
            <person name="Miyauchi S."/>
            <person name="Serrano A."/>
            <person name="Linde D."/>
            <person name="Babiker R."/>
            <person name="Drula E."/>
            <person name="Ayuso-Fernandez I."/>
            <person name="Pacheco R."/>
            <person name="Padilla G."/>
            <person name="Ferreira P."/>
            <person name="Barriuso J."/>
            <person name="Kellner H."/>
            <person name="Castanera R."/>
            <person name="Alfaro M."/>
            <person name="Ramirez L."/>
            <person name="Pisabarro A.G."/>
            <person name="Kuo A."/>
            <person name="Tritt A."/>
            <person name="Lipzen A."/>
            <person name="He G."/>
            <person name="Yan M."/>
            <person name="Ng V."/>
            <person name="Cullen D."/>
            <person name="Martin F."/>
            <person name="Rosso M.-N."/>
            <person name="Henrissat B."/>
            <person name="Hibbett D."/>
            <person name="Martinez A.T."/>
            <person name="Grigoriev I.V."/>
        </authorList>
    </citation>
    <scope>NUCLEOTIDE SEQUENCE</scope>
    <source>
        <strain evidence="1">AH 40177</strain>
    </source>
</reference>
<name>A0A9P5PMH5_9AGAR</name>
<proteinExistence type="predicted"/>
<dbReference type="AlphaFoldDB" id="A0A9P5PMH5"/>
<evidence type="ECO:0000313" key="2">
    <source>
        <dbReference type="Proteomes" id="UP000772434"/>
    </source>
</evidence>
<gene>
    <name evidence="1" type="ORF">BDP27DRAFT_1468643</name>
</gene>
<evidence type="ECO:0000313" key="1">
    <source>
        <dbReference type="EMBL" id="KAF9064720.1"/>
    </source>
</evidence>
<sequence>MDPWPKDKIGDFEGRHILVRAHTLEETTLQLEQGNFFDKRRRKKTFEKELQALSAASTAYSDSMEAHGRPNLVQTPCDPCDSKAHHLGPKTCGCGIESKVIQLEDGNSQTKHFVWTEAPPPLSLKKGCPVPGDWVLLLTIRFWVKKFPASPLPEVFFLTSWLTGKSTGGEVQKAVTIRNPGLLRKPSRKVTDGVSGSRPVTGRALLALV</sequence>
<protein>
    <submittedName>
        <fullName evidence="1">Uncharacterized protein</fullName>
    </submittedName>
</protein>
<comment type="caution">
    <text evidence="1">The sequence shown here is derived from an EMBL/GenBank/DDBJ whole genome shotgun (WGS) entry which is preliminary data.</text>
</comment>
<dbReference type="EMBL" id="JADNRY010000116">
    <property type="protein sequence ID" value="KAF9064720.1"/>
    <property type="molecule type" value="Genomic_DNA"/>
</dbReference>
<keyword evidence="2" id="KW-1185">Reference proteome</keyword>
<accession>A0A9P5PMH5</accession>